<proteinExistence type="predicted"/>
<dbReference type="EMBL" id="JACBYE010000081">
    <property type="protein sequence ID" value="NYS95500.1"/>
    <property type="molecule type" value="Genomic_DNA"/>
</dbReference>
<protein>
    <submittedName>
        <fullName evidence="4">Cysteine hydrolase</fullName>
    </submittedName>
</protein>
<dbReference type="Proteomes" id="UP000561011">
    <property type="component" value="Unassembled WGS sequence"/>
</dbReference>
<dbReference type="PANTHER" id="PTHR43540">
    <property type="entry name" value="PEROXYUREIDOACRYLATE/UREIDOACRYLATE AMIDOHYDROLASE-RELATED"/>
    <property type="match status" value="1"/>
</dbReference>
<gene>
    <name evidence="4" type="ORF">HZZ10_18510</name>
</gene>
<name>A0A853EYP8_9MICO</name>
<dbReference type="InterPro" id="IPR050272">
    <property type="entry name" value="Isochorismatase-like_hydrls"/>
</dbReference>
<dbReference type="Pfam" id="PF00857">
    <property type="entry name" value="Isochorismatase"/>
    <property type="match status" value="1"/>
</dbReference>
<evidence type="ECO:0000313" key="4">
    <source>
        <dbReference type="EMBL" id="NYS95500.1"/>
    </source>
</evidence>
<dbReference type="InterPro" id="IPR036380">
    <property type="entry name" value="Isochorismatase-like_sf"/>
</dbReference>
<dbReference type="PANTHER" id="PTHR43540:SF6">
    <property type="entry name" value="ISOCHORISMATASE-LIKE DOMAIN-CONTAINING PROTEIN"/>
    <property type="match status" value="1"/>
</dbReference>
<keyword evidence="1 4" id="KW-0378">Hydrolase</keyword>
<reference evidence="4 5" key="1">
    <citation type="submission" date="2020-07" db="EMBL/GenBank/DDBJ databases">
        <title>MOT database genomes.</title>
        <authorList>
            <person name="Joseph S."/>
            <person name="Aduse-Opoku J."/>
            <person name="Hashim A."/>
            <person name="Wade W."/>
            <person name="Curtis M."/>
        </authorList>
    </citation>
    <scope>NUCLEOTIDE SEQUENCE [LARGE SCALE GENOMIC DNA]</scope>
    <source>
        <strain evidence="4 5">DSM 100099</strain>
    </source>
</reference>
<accession>A0A853EYP8</accession>
<evidence type="ECO:0000259" key="3">
    <source>
        <dbReference type="Pfam" id="PF00857"/>
    </source>
</evidence>
<feature type="domain" description="Isochorismatase-like" evidence="3">
    <location>
        <begin position="31"/>
        <end position="217"/>
    </location>
</feature>
<evidence type="ECO:0000256" key="1">
    <source>
        <dbReference type="ARBA" id="ARBA00022801"/>
    </source>
</evidence>
<feature type="compositionally biased region" description="Low complexity" evidence="2">
    <location>
        <begin position="253"/>
        <end position="279"/>
    </location>
</feature>
<evidence type="ECO:0000313" key="5">
    <source>
        <dbReference type="Proteomes" id="UP000561011"/>
    </source>
</evidence>
<dbReference type="GO" id="GO:0016787">
    <property type="term" value="F:hydrolase activity"/>
    <property type="evidence" value="ECO:0007669"/>
    <property type="project" value="UniProtKB-KW"/>
</dbReference>
<dbReference type="SUPFAM" id="SSF52499">
    <property type="entry name" value="Isochorismatase-like hydrolases"/>
    <property type="match status" value="1"/>
</dbReference>
<dbReference type="InterPro" id="IPR000868">
    <property type="entry name" value="Isochorismatase-like_dom"/>
</dbReference>
<feature type="compositionally biased region" description="Low complexity" evidence="2">
    <location>
        <begin position="236"/>
        <end position="246"/>
    </location>
</feature>
<feature type="region of interest" description="Disordered" evidence="2">
    <location>
        <begin position="236"/>
        <end position="287"/>
    </location>
</feature>
<sequence length="287" mass="29530">MLDGTTRAEGTTLVDVDGTVHPLPGPLHEGALLVVDVQRSFADPAYLPWLDEAGLAALDAAVTRTAWLVDQARASGVPVVWVALEQLPDSPWRTSLWLRGLEEGTWPVPDEPCVLGTPGAEWFRVGPLPGETVVPKRRYSGFLGTTLETHLRETGVTWVVAAGLTSECCVDGTVRDAFQLGFRAVMTSDATAAYDAETHTHALSVLAQNAAVVATSASVAAAWTHAAASAADAATPSTLPTSALTPSAPPSAAPVAPSTAQPTAPPSATAPSPSTVAVAEPIPAGRP</sequence>
<evidence type="ECO:0000256" key="2">
    <source>
        <dbReference type="SAM" id="MobiDB-lite"/>
    </source>
</evidence>
<comment type="caution">
    <text evidence="4">The sequence shown here is derived from an EMBL/GenBank/DDBJ whole genome shotgun (WGS) entry which is preliminary data.</text>
</comment>
<keyword evidence="5" id="KW-1185">Reference proteome</keyword>
<dbReference type="Gene3D" id="3.40.50.850">
    <property type="entry name" value="Isochorismatase-like"/>
    <property type="match status" value="1"/>
</dbReference>
<organism evidence="4 5">
    <name type="scientific">Sanguibacter inulinus</name>
    <dbReference type="NCBI Taxonomy" id="60922"/>
    <lineage>
        <taxon>Bacteria</taxon>
        <taxon>Bacillati</taxon>
        <taxon>Actinomycetota</taxon>
        <taxon>Actinomycetes</taxon>
        <taxon>Micrococcales</taxon>
        <taxon>Sanguibacteraceae</taxon>
        <taxon>Sanguibacter</taxon>
    </lineage>
</organism>
<dbReference type="CDD" id="cd00431">
    <property type="entry name" value="cysteine_hydrolases"/>
    <property type="match status" value="1"/>
</dbReference>
<dbReference type="AlphaFoldDB" id="A0A853EYP8"/>